<keyword evidence="3" id="KW-0675">Receptor</keyword>
<accession>A0A0N4XH43</accession>
<dbReference type="WBParaSite" id="NBR_0000184501-mRNA-1">
    <property type="protein sequence ID" value="NBR_0000184501-mRNA-1"/>
    <property type="gene ID" value="NBR_0000184501"/>
</dbReference>
<reference evidence="6" key="1">
    <citation type="submission" date="2017-02" db="UniProtKB">
        <authorList>
            <consortium name="WormBaseParasite"/>
        </authorList>
    </citation>
    <scope>IDENTIFICATION</scope>
</reference>
<evidence type="ECO:0000256" key="1">
    <source>
        <dbReference type="ARBA" id="ARBA00023015"/>
    </source>
</evidence>
<dbReference type="Gene3D" id="1.10.565.10">
    <property type="entry name" value="Retinoid X Receptor"/>
    <property type="match status" value="1"/>
</dbReference>
<evidence type="ECO:0000256" key="2">
    <source>
        <dbReference type="ARBA" id="ARBA00023163"/>
    </source>
</evidence>
<reference evidence="4 5" key="2">
    <citation type="submission" date="2018-11" db="EMBL/GenBank/DDBJ databases">
        <authorList>
            <consortium name="Pathogen Informatics"/>
        </authorList>
    </citation>
    <scope>NUCLEOTIDE SEQUENCE [LARGE SCALE GENOMIC DNA]</scope>
</reference>
<dbReference type="InterPro" id="IPR035500">
    <property type="entry name" value="NHR-like_dom_sf"/>
</dbReference>
<evidence type="ECO:0000313" key="6">
    <source>
        <dbReference type="WBParaSite" id="NBR_0000184501-mRNA-1"/>
    </source>
</evidence>
<dbReference type="STRING" id="27835.A0A0N4XH43"/>
<keyword evidence="2" id="KW-0804">Transcription</keyword>
<gene>
    <name evidence="4" type="ORF">NBR_LOCUS1846</name>
</gene>
<keyword evidence="5" id="KW-1185">Reference proteome</keyword>
<dbReference type="PANTHER" id="PTHR47519:SF3">
    <property type="entry name" value="NUCLEAR HORMONE RECEPTOR FAMILY MEMBER NHR-5"/>
    <property type="match status" value="1"/>
</dbReference>
<dbReference type="EMBL" id="UYSL01001716">
    <property type="protein sequence ID" value="VDL65435.1"/>
    <property type="molecule type" value="Genomic_DNA"/>
</dbReference>
<dbReference type="AlphaFoldDB" id="A0A0N4XH43"/>
<protein>
    <submittedName>
        <fullName evidence="6">NR LBD domain-containing protein</fullName>
    </submittedName>
</protein>
<dbReference type="PANTHER" id="PTHR47519">
    <property type="entry name" value="NUCLEAR HORMONE RECEPTOR FAMILY MEMBER NHR-31-RELATED"/>
    <property type="match status" value="1"/>
</dbReference>
<evidence type="ECO:0000256" key="3">
    <source>
        <dbReference type="ARBA" id="ARBA00023170"/>
    </source>
</evidence>
<keyword evidence="1" id="KW-0805">Transcription regulation</keyword>
<evidence type="ECO:0000313" key="5">
    <source>
        <dbReference type="Proteomes" id="UP000271162"/>
    </source>
</evidence>
<proteinExistence type="predicted"/>
<sequence length="196" mass="21929">MRNKIEDTLFTIIKEARNSEHPAICFGRILLSLPVVTMLANAMCENLQFAQVFSTSGEIPLLTDLFGCFPVEPFSEEENTSTVKDVPATNKHTSSQFCDKHTQTDWTSFGPRLKTKRPYSMTNPVDDEPQRFKLLQPPGNFTLTEMFDDLNNIAVEQYSPGNGPSTSTQAALAQMLSALLGFLLLTVRPYYQLAIN</sequence>
<name>A0A0N4XH43_NIPBR</name>
<dbReference type="SUPFAM" id="SSF48508">
    <property type="entry name" value="Nuclear receptor ligand-binding domain"/>
    <property type="match status" value="1"/>
</dbReference>
<organism evidence="6">
    <name type="scientific">Nippostrongylus brasiliensis</name>
    <name type="common">Rat hookworm</name>
    <dbReference type="NCBI Taxonomy" id="27835"/>
    <lineage>
        <taxon>Eukaryota</taxon>
        <taxon>Metazoa</taxon>
        <taxon>Ecdysozoa</taxon>
        <taxon>Nematoda</taxon>
        <taxon>Chromadorea</taxon>
        <taxon>Rhabditida</taxon>
        <taxon>Rhabditina</taxon>
        <taxon>Rhabditomorpha</taxon>
        <taxon>Strongyloidea</taxon>
        <taxon>Heligmosomidae</taxon>
        <taxon>Nippostrongylus</taxon>
    </lineage>
</organism>
<dbReference type="InterPro" id="IPR052496">
    <property type="entry name" value="Orphan_Nuclear_Rcpt"/>
</dbReference>
<evidence type="ECO:0000313" key="4">
    <source>
        <dbReference type="EMBL" id="VDL65435.1"/>
    </source>
</evidence>
<dbReference type="Proteomes" id="UP000271162">
    <property type="component" value="Unassembled WGS sequence"/>
</dbReference>